<organism evidence="4 5">
    <name type="scientific">Streptomyces spongiicola</name>
    <dbReference type="NCBI Taxonomy" id="1690221"/>
    <lineage>
        <taxon>Bacteria</taxon>
        <taxon>Bacillati</taxon>
        <taxon>Actinomycetota</taxon>
        <taxon>Actinomycetes</taxon>
        <taxon>Kitasatosporales</taxon>
        <taxon>Streptomycetaceae</taxon>
        <taxon>Streptomyces</taxon>
    </lineage>
</organism>
<dbReference type="SUPFAM" id="SSF56601">
    <property type="entry name" value="beta-lactamase/transpeptidase-like"/>
    <property type="match status" value="1"/>
</dbReference>
<accession>A0ABM6V723</accession>
<feature type="domain" description="NTF2-like N-terminal transpeptidase" evidence="3">
    <location>
        <begin position="67"/>
        <end position="171"/>
    </location>
</feature>
<dbReference type="EMBL" id="CP029254">
    <property type="protein sequence ID" value="AWK09875.1"/>
    <property type="molecule type" value="Genomic_DNA"/>
</dbReference>
<proteinExistence type="predicted"/>
<dbReference type="Pfam" id="PF00905">
    <property type="entry name" value="Transpeptidase"/>
    <property type="match status" value="1"/>
</dbReference>
<feature type="domain" description="Penicillin-binding protein transpeptidase" evidence="2">
    <location>
        <begin position="271"/>
        <end position="547"/>
    </location>
</feature>
<dbReference type="InterPro" id="IPR050515">
    <property type="entry name" value="Beta-lactam/transpept"/>
</dbReference>
<evidence type="ECO:0000256" key="1">
    <source>
        <dbReference type="SAM" id="MobiDB-lite"/>
    </source>
</evidence>
<dbReference type="Proteomes" id="UP000245051">
    <property type="component" value="Chromosome"/>
</dbReference>
<dbReference type="InterPro" id="IPR001460">
    <property type="entry name" value="PCN-bd_Tpept"/>
</dbReference>
<dbReference type="PANTHER" id="PTHR30627">
    <property type="entry name" value="PEPTIDOGLYCAN D,D-TRANSPEPTIDASE"/>
    <property type="match status" value="1"/>
</dbReference>
<dbReference type="RefSeq" id="WP_109294838.1">
    <property type="nucleotide sequence ID" value="NZ_CP029254.1"/>
</dbReference>
<protein>
    <submittedName>
        <fullName evidence="4">Penicillin-binding protein</fullName>
    </submittedName>
</protein>
<dbReference type="Gene3D" id="3.40.710.10">
    <property type="entry name" value="DD-peptidase/beta-lactamase superfamily"/>
    <property type="match status" value="1"/>
</dbReference>
<evidence type="ECO:0000313" key="5">
    <source>
        <dbReference type="Proteomes" id="UP000245051"/>
    </source>
</evidence>
<feature type="region of interest" description="Disordered" evidence="1">
    <location>
        <begin position="33"/>
        <end position="63"/>
    </location>
</feature>
<dbReference type="PANTHER" id="PTHR30627:SF24">
    <property type="entry name" value="PENICILLIN-BINDING PROTEIN 4B"/>
    <property type="match status" value="1"/>
</dbReference>
<keyword evidence="5" id="KW-1185">Reference proteome</keyword>
<evidence type="ECO:0000313" key="4">
    <source>
        <dbReference type="EMBL" id="AWK09875.1"/>
    </source>
</evidence>
<sequence length="551" mass="56586">MRSGVKTAFVGGVFVLVAGGAGFAGYGMPGGDSEGAGPGGTDAVPLNSSGSGSGDVGEVTAEEVERTSRDFLAAWARGDADAAGTLTDDPAAAREALRGFRETGHVENAVVTPGTANGATVPYTVKATISFRGHEKELAYASELTVVRGRSSGRALVDWRPTVLHPKLVEGATLRTGEAETIQAVDREGRELTAEEYPSLAPVLDTLRTRYADGTTGESGVETWIEPADADAPNRTLLTLAKGRTKKLQTTLDADVQAAAEQAVKKYDRASVVAVRPSTGEISAVANSPAGGFNVAMEGAQAPGSTMKIVTAAMMLEHGLVGGPTSPVECPKEVTWSGRTFHNNKNFSIANGTFRDSFRRSCNTFFMKALGPLNAKGVEDIALSQTARKYFGLGGVWSIGIVSTDARIPVSTGPETAASYIGQGKVTMNALSVASLSATVKNGAFRQPVIVPREMIKGELTTARPLPGNMAAILRSLMGAAATDGTAAKAMSAVSGDKGAKTGSAEVDGQSDSNSWFTGYADDLAAGSVVQSGGYGSGPAGSVVASVLNAR</sequence>
<gene>
    <name evidence="4" type="ORF">DDQ41_14235</name>
</gene>
<dbReference type="InterPro" id="IPR012338">
    <property type="entry name" value="Beta-lactam/transpept-like"/>
</dbReference>
<name>A0ABM6V723_9ACTN</name>
<reference evidence="4 5" key="1">
    <citation type="submission" date="2018-05" db="EMBL/GenBank/DDBJ databases">
        <title>Complete genome sequence of the Type Strain of Streptomyces spongiicola HNM0071, the producer of staurosporine.</title>
        <authorList>
            <person name="Zhou S."/>
            <person name="Huang X."/>
        </authorList>
    </citation>
    <scope>NUCLEOTIDE SEQUENCE [LARGE SCALE GENOMIC DNA]</scope>
    <source>
        <strain evidence="4 5">HNM0071</strain>
    </source>
</reference>
<evidence type="ECO:0000259" key="2">
    <source>
        <dbReference type="Pfam" id="PF00905"/>
    </source>
</evidence>
<evidence type="ECO:0000259" key="3">
    <source>
        <dbReference type="Pfam" id="PF05223"/>
    </source>
</evidence>
<dbReference type="InterPro" id="IPR007887">
    <property type="entry name" value="MecA_N"/>
</dbReference>
<dbReference type="Pfam" id="PF05223">
    <property type="entry name" value="MecA_N"/>
    <property type="match status" value="1"/>
</dbReference>